<comment type="similarity">
    <text evidence="2">Belongs to the GSP L family.</text>
</comment>
<keyword evidence="6" id="KW-0812">Transmembrane</keyword>
<evidence type="ECO:0000313" key="13">
    <source>
        <dbReference type="Proteomes" id="UP000634530"/>
    </source>
</evidence>
<dbReference type="AlphaFoldDB" id="A0A9E6PFJ6"/>
<dbReference type="Proteomes" id="UP000634530">
    <property type="component" value="Chromosome"/>
</dbReference>
<dbReference type="InterPro" id="IPR024230">
    <property type="entry name" value="GspL_cyto_dom"/>
</dbReference>
<feature type="domain" description="GspL periplasmic" evidence="11">
    <location>
        <begin position="228"/>
        <end position="335"/>
    </location>
</feature>
<dbReference type="KEGG" id="pvw:HU752_018265"/>
<organism evidence="12 13">
    <name type="scientific">Pseudomonas vanderleydeniana</name>
    <dbReference type="NCBI Taxonomy" id="2745495"/>
    <lineage>
        <taxon>Bacteria</taxon>
        <taxon>Pseudomonadati</taxon>
        <taxon>Pseudomonadota</taxon>
        <taxon>Gammaproteobacteria</taxon>
        <taxon>Pseudomonadales</taxon>
        <taxon>Pseudomonadaceae</taxon>
        <taxon>Pseudomonas</taxon>
    </lineage>
</organism>
<evidence type="ECO:0000259" key="10">
    <source>
        <dbReference type="Pfam" id="PF05134"/>
    </source>
</evidence>
<keyword evidence="3" id="KW-0813">Transport</keyword>
<accession>A0A9E6PFJ6</accession>
<reference evidence="12 13" key="1">
    <citation type="journal article" date="2020" name="Microorganisms">
        <title>Reliable Identification of Environmental Pseudomonas Isolates Using the rpoD Gene.</title>
        <authorList>
            <consortium name="The Broad Institute Genome Sequencing Platform"/>
            <person name="Girard L."/>
            <person name="Lood C."/>
            <person name="Rokni-Zadeh H."/>
            <person name="van Noort V."/>
            <person name="Lavigne R."/>
            <person name="De Mot R."/>
        </authorList>
    </citation>
    <scope>NUCLEOTIDE SEQUENCE [LARGE SCALE GENOMIC DNA]</scope>
    <source>
        <strain evidence="12 13">RW8P3</strain>
    </source>
</reference>
<reference evidence="12 13" key="2">
    <citation type="journal article" date="2021" name="Microorganisms">
        <title>The Ever-Expanding Pseudomonas Genus: Description of 43 New Species and Partition of the Pseudomonas putida Group.</title>
        <authorList>
            <person name="Girard L."/>
            <person name="Lood C."/>
            <person name="Hofte M."/>
            <person name="Vandamme P."/>
            <person name="Rokni-Zadeh H."/>
            <person name="van Noort V."/>
            <person name="Lavigne R."/>
            <person name="De Mot R."/>
        </authorList>
    </citation>
    <scope>NUCLEOTIDE SEQUENCE [LARGE SCALE GENOMIC DNA]</scope>
    <source>
        <strain evidence="12 13">RW8P3</strain>
    </source>
</reference>
<keyword evidence="7" id="KW-0653">Protein transport</keyword>
<dbReference type="InterPro" id="IPR007812">
    <property type="entry name" value="T2SS_protein-GspL"/>
</dbReference>
<dbReference type="EMBL" id="CP077093">
    <property type="protein sequence ID" value="QXI25912.1"/>
    <property type="molecule type" value="Genomic_DNA"/>
</dbReference>
<evidence type="ECO:0000256" key="5">
    <source>
        <dbReference type="ARBA" id="ARBA00022519"/>
    </source>
</evidence>
<dbReference type="SUPFAM" id="SSF53067">
    <property type="entry name" value="Actin-like ATPase domain"/>
    <property type="match status" value="1"/>
</dbReference>
<evidence type="ECO:0000256" key="6">
    <source>
        <dbReference type="ARBA" id="ARBA00022692"/>
    </source>
</evidence>
<evidence type="ECO:0000256" key="9">
    <source>
        <dbReference type="ARBA" id="ARBA00023136"/>
    </source>
</evidence>
<dbReference type="NCBIfam" id="TIGR01709">
    <property type="entry name" value="typeII_sec_gspL"/>
    <property type="match status" value="1"/>
</dbReference>
<keyword evidence="9" id="KW-0472">Membrane</keyword>
<sequence length="384" mass="40898">MSLLRIALAPLAALDLDSPLAFARLDRQGQLGETGRASLARLGQANKGGTVECYLHPQDSLLASLELPALPPAKIRAAVDCAAQALILGTSDSMHIAHGPRDADGRVPVAWLPREALERLGALLRQAGLSLRGLYPAAYCLPVIGAEPVLEVRDEHLLIRLGTDLAEVHPDVEQALAQLQARGEVLHWLGEPPSTHPLLQALPADRRWTGKVPAWGLHRALRQPGAASGKWGRAIACCALAVLVWGVGLNLYAARQAEQGEQLKAWMVQRVKQAFPALPVVLNPLQQARQQLAQSQAGGDSDFSRLVRQAGLLMPFVVGGVQGLAFEKGELHLKLLPDNRKPGAAATWQAELAQAGVLASASAEGWTLKAQAEQGQPAAEAENE</sequence>
<feature type="domain" description="GspL cytoplasmic actin-ATPase-like" evidence="10">
    <location>
        <begin position="35"/>
        <end position="194"/>
    </location>
</feature>
<evidence type="ECO:0000256" key="3">
    <source>
        <dbReference type="ARBA" id="ARBA00022448"/>
    </source>
</evidence>
<evidence type="ECO:0000259" key="11">
    <source>
        <dbReference type="Pfam" id="PF12693"/>
    </source>
</evidence>
<keyword evidence="13" id="KW-1185">Reference proteome</keyword>
<protein>
    <submittedName>
        <fullName evidence="12">Type II secretion system protein GspL</fullName>
    </submittedName>
</protein>
<evidence type="ECO:0000256" key="2">
    <source>
        <dbReference type="ARBA" id="ARBA00005318"/>
    </source>
</evidence>
<dbReference type="GO" id="GO:0015628">
    <property type="term" value="P:protein secretion by the type II secretion system"/>
    <property type="evidence" value="ECO:0007669"/>
    <property type="project" value="InterPro"/>
</dbReference>
<keyword evidence="8" id="KW-1133">Transmembrane helix</keyword>
<gene>
    <name evidence="12" type="ORF">HU752_018265</name>
</gene>
<proteinExistence type="inferred from homology"/>
<evidence type="ECO:0000256" key="7">
    <source>
        <dbReference type="ARBA" id="ARBA00022927"/>
    </source>
</evidence>
<dbReference type="InterPro" id="IPR043129">
    <property type="entry name" value="ATPase_NBD"/>
</dbReference>
<keyword evidence="5" id="KW-0997">Cell inner membrane</keyword>
<dbReference type="RefSeq" id="WP_186683513.1">
    <property type="nucleotide sequence ID" value="NZ_CP077093.1"/>
</dbReference>
<dbReference type="InterPro" id="IPR025691">
    <property type="entry name" value="GspL_pp_dom"/>
</dbReference>
<evidence type="ECO:0000256" key="1">
    <source>
        <dbReference type="ARBA" id="ARBA00004377"/>
    </source>
</evidence>
<evidence type="ECO:0000256" key="8">
    <source>
        <dbReference type="ARBA" id="ARBA00022989"/>
    </source>
</evidence>
<dbReference type="GO" id="GO:0015627">
    <property type="term" value="C:type II protein secretion system complex"/>
    <property type="evidence" value="ECO:0007669"/>
    <property type="project" value="InterPro"/>
</dbReference>
<dbReference type="Pfam" id="PF12693">
    <property type="entry name" value="GspL_C"/>
    <property type="match status" value="1"/>
</dbReference>
<dbReference type="Gene3D" id="3.30.420.380">
    <property type="match status" value="1"/>
</dbReference>
<name>A0A9E6PFJ6_9PSED</name>
<evidence type="ECO:0000256" key="4">
    <source>
        <dbReference type="ARBA" id="ARBA00022475"/>
    </source>
</evidence>
<dbReference type="GO" id="GO:0009276">
    <property type="term" value="C:Gram-negative-bacterium-type cell wall"/>
    <property type="evidence" value="ECO:0007669"/>
    <property type="project" value="InterPro"/>
</dbReference>
<keyword evidence="4" id="KW-1003">Cell membrane</keyword>
<comment type="subcellular location">
    <subcellularLocation>
        <location evidence="1">Cell inner membrane</location>
        <topology evidence="1">Single-pass membrane protein</topology>
    </subcellularLocation>
</comment>
<evidence type="ECO:0000313" key="12">
    <source>
        <dbReference type="EMBL" id="QXI25912.1"/>
    </source>
</evidence>
<dbReference type="Pfam" id="PF05134">
    <property type="entry name" value="T2SSL"/>
    <property type="match status" value="1"/>
</dbReference>
<dbReference type="GO" id="GO:0005886">
    <property type="term" value="C:plasma membrane"/>
    <property type="evidence" value="ECO:0007669"/>
    <property type="project" value="UniProtKB-SubCell"/>
</dbReference>